<dbReference type="InterPro" id="IPR043990">
    <property type="entry name" value="AC_1"/>
</dbReference>
<dbReference type="NCBIfam" id="TIGR01414">
    <property type="entry name" value="autotrans_barl"/>
    <property type="match status" value="1"/>
</dbReference>
<evidence type="ECO:0000313" key="3">
    <source>
        <dbReference type="EMBL" id="MCO1335444.1"/>
    </source>
</evidence>
<proteinExistence type="predicted"/>
<dbReference type="SUPFAM" id="SSF51126">
    <property type="entry name" value="Pectin lyase-like"/>
    <property type="match status" value="1"/>
</dbReference>
<dbReference type="Proteomes" id="UP001139028">
    <property type="component" value="Unassembled WGS sequence"/>
</dbReference>
<dbReference type="SMART" id="SM00869">
    <property type="entry name" value="Autotransporter"/>
    <property type="match status" value="1"/>
</dbReference>
<dbReference type="InterPro" id="IPR051551">
    <property type="entry name" value="Autotransporter_adhesion"/>
</dbReference>
<organism evidence="3 4">
    <name type="scientific">Microbulbifer okhotskensis</name>
    <dbReference type="NCBI Taxonomy" id="2926617"/>
    <lineage>
        <taxon>Bacteria</taxon>
        <taxon>Pseudomonadati</taxon>
        <taxon>Pseudomonadota</taxon>
        <taxon>Gammaproteobacteria</taxon>
        <taxon>Cellvibrionales</taxon>
        <taxon>Microbulbiferaceae</taxon>
        <taxon>Microbulbifer</taxon>
    </lineage>
</organism>
<sequence>MRVKLHLSLLIAMGLVSISFGSSADCDPGNNGTAAADQITCSEDYDPNGEDINLFAGNDSVTLSGGTAENIYGGEGDDQIIISGGVINQLVDGGEGSDTITLDDRSSDVGNYLYGGGIHGGAGDDTLILLDGLSFHVWGGDGNDSITLDGGFVFNYLDAGDGDDYIYWDEGISNEIRGGLGSDTLIIDSHSFDGDAILNGGDDLSSEDGDIDSLIFKLDYTVDGSLLNNWERIVVWGSSKMILTGNLAVGGGLDTEGVPLGLDIRWGGQVFFDADSFIISGDVSNNGTIDLANNKFNTLTITKDDSGNHGHYRSDAGRLWMDVVLSDDLADSDQLIVKGGSSGTTTISIFNQSGTGARTQGNGIKLVSIEGDSTARFTLNGDYVTKDEQQAVIGGAYAYTLHKNGTAANNDGDWYLRSVVDNSSRFSEGGMIRWQPAAVSYESLPQILRSLNIPTSLRSRLGNRYWVATDYRDENSREYREAYEQTIDNQGLWIRDSVRHITLQPNESTTRASWNQTYYQIQLGFDLPIGVSVFGSQLIGSAALHYGDSNNDISSFFGDGSIDASNYGVSGFVTWYGPEGVYIDSQLKLSWFDFDMDTSALRSLNNSNEALGYALSVEGGKSYRLHNYYSVTPHAQLIYTSEEANNLIDIYDVQATDINNNGFMLRLGSIFEKRKSQRKNRRQMYGSVPLERFSLFVTPSLIYNIDQKTNLLISGTRLTQEPDTWYAELRLGASYDECGDHCSIYSEIHYSSSLENLGGSFAGGLELGFRYKW</sequence>
<dbReference type="PANTHER" id="PTHR35037">
    <property type="entry name" value="C-TERMINAL REGION OF AIDA-LIKE PROTEIN"/>
    <property type="match status" value="1"/>
</dbReference>
<dbReference type="InterPro" id="IPR011050">
    <property type="entry name" value="Pectin_lyase_fold/virulence"/>
</dbReference>
<evidence type="ECO:0000313" key="4">
    <source>
        <dbReference type="Proteomes" id="UP001139028"/>
    </source>
</evidence>
<dbReference type="InterPro" id="IPR036709">
    <property type="entry name" value="Autotransporte_beta_dom_sf"/>
</dbReference>
<dbReference type="Gene3D" id="2.160.20.20">
    <property type="match status" value="1"/>
</dbReference>
<dbReference type="GO" id="GO:0019867">
    <property type="term" value="C:outer membrane"/>
    <property type="evidence" value="ECO:0007669"/>
    <property type="project" value="InterPro"/>
</dbReference>
<dbReference type="PRINTS" id="PR00313">
    <property type="entry name" value="CABNDNGRPT"/>
</dbReference>
<gene>
    <name evidence="3" type="ORF">MO867_13985</name>
</gene>
<dbReference type="SUPFAM" id="SSF103515">
    <property type="entry name" value="Autotransporter"/>
    <property type="match status" value="1"/>
</dbReference>
<reference evidence="3" key="1">
    <citation type="journal article" date="2022" name="Arch. Microbiol.">
        <title>Microbulbifer okhotskensis sp. nov., isolated from a deep bottom sediment of the Okhotsk Sea.</title>
        <authorList>
            <person name="Romanenko L."/>
            <person name="Kurilenko V."/>
            <person name="Otstavnykh N."/>
            <person name="Velansky P."/>
            <person name="Isaeva M."/>
            <person name="Mikhailov V."/>
        </authorList>
    </citation>
    <scope>NUCLEOTIDE SEQUENCE</scope>
    <source>
        <strain evidence="3">OS29</strain>
    </source>
</reference>
<dbReference type="RefSeq" id="WP_252469935.1">
    <property type="nucleotide sequence ID" value="NZ_JALBWM010000063.1"/>
</dbReference>
<evidence type="ECO:0000259" key="2">
    <source>
        <dbReference type="PROSITE" id="PS51208"/>
    </source>
</evidence>
<feature type="chain" id="PRO_5040717704" evidence="1">
    <location>
        <begin position="25"/>
        <end position="773"/>
    </location>
</feature>
<keyword evidence="1" id="KW-0732">Signal</keyword>
<dbReference type="CDD" id="cd01344">
    <property type="entry name" value="PL2_Passenger_AT"/>
    <property type="match status" value="1"/>
</dbReference>
<dbReference type="Pfam" id="PF18883">
    <property type="entry name" value="AC_1"/>
    <property type="match status" value="1"/>
</dbReference>
<dbReference type="PROSITE" id="PS51208">
    <property type="entry name" value="AUTOTRANSPORTER"/>
    <property type="match status" value="1"/>
</dbReference>
<dbReference type="Gene3D" id="2.40.128.130">
    <property type="entry name" value="Autotransporter beta-domain"/>
    <property type="match status" value="1"/>
</dbReference>
<dbReference type="AlphaFoldDB" id="A0A9X2J6I2"/>
<dbReference type="EMBL" id="JALBWM010000063">
    <property type="protein sequence ID" value="MCO1335444.1"/>
    <property type="molecule type" value="Genomic_DNA"/>
</dbReference>
<evidence type="ECO:0000256" key="1">
    <source>
        <dbReference type="SAM" id="SignalP"/>
    </source>
</evidence>
<dbReference type="InterPro" id="IPR006315">
    <property type="entry name" value="OM_autotransptr_brl_dom"/>
</dbReference>
<dbReference type="InterPro" id="IPR005546">
    <property type="entry name" value="Autotransporte_beta"/>
</dbReference>
<feature type="signal peptide" evidence="1">
    <location>
        <begin position="1"/>
        <end position="24"/>
    </location>
</feature>
<dbReference type="InterPro" id="IPR012332">
    <property type="entry name" value="Autotransporter_pectin_lyase_C"/>
</dbReference>
<dbReference type="Gene3D" id="2.160.20.160">
    <property type="match status" value="1"/>
</dbReference>
<dbReference type="Pfam" id="PF03797">
    <property type="entry name" value="Autotransporter"/>
    <property type="match status" value="1"/>
</dbReference>
<comment type="caution">
    <text evidence="3">The sequence shown here is derived from an EMBL/GenBank/DDBJ whole genome shotgun (WGS) entry which is preliminary data.</text>
</comment>
<feature type="domain" description="Autotransporter" evidence="2">
    <location>
        <begin position="485"/>
        <end position="773"/>
    </location>
</feature>
<name>A0A9X2J6I2_9GAMM</name>
<protein>
    <submittedName>
        <fullName evidence="3">Autotransporter outer membrane beta-barrel domain-containing protein</fullName>
    </submittedName>
</protein>
<dbReference type="PANTHER" id="PTHR35037:SF3">
    <property type="entry name" value="C-TERMINAL REGION OF AIDA-LIKE PROTEIN"/>
    <property type="match status" value="1"/>
</dbReference>
<keyword evidence="4" id="KW-1185">Reference proteome</keyword>
<accession>A0A9X2J6I2</accession>